<gene>
    <name evidence="2" type="ORF">GXW74_23655</name>
</gene>
<proteinExistence type="predicted"/>
<organism evidence="2 3">
    <name type="scientific">Neoroseomonas eburnea</name>
    <dbReference type="NCBI Taxonomy" id="1346889"/>
    <lineage>
        <taxon>Bacteria</taxon>
        <taxon>Pseudomonadati</taxon>
        <taxon>Pseudomonadota</taxon>
        <taxon>Alphaproteobacteria</taxon>
        <taxon>Acetobacterales</taxon>
        <taxon>Acetobacteraceae</taxon>
        <taxon>Neoroseomonas</taxon>
    </lineage>
</organism>
<comment type="caution">
    <text evidence="2">The sequence shown here is derived from an EMBL/GenBank/DDBJ whole genome shotgun (WGS) entry which is preliminary data.</text>
</comment>
<evidence type="ECO:0000313" key="2">
    <source>
        <dbReference type="EMBL" id="MBR0683501.1"/>
    </source>
</evidence>
<keyword evidence="3" id="KW-1185">Reference proteome</keyword>
<feature type="region of interest" description="Disordered" evidence="1">
    <location>
        <begin position="1"/>
        <end position="22"/>
    </location>
</feature>
<sequence length="66" mass="7228">MTFGIGEDSRSTRTGALRRARSVARPRVARATACREPVCCAAMTDHGIPAEIARRFAARGGVRRWN</sequence>
<protein>
    <submittedName>
        <fullName evidence="2">Uncharacterized protein</fullName>
    </submittedName>
</protein>
<reference evidence="2" key="2">
    <citation type="journal article" date="2021" name="Syst. Appl. Microbiol.">
        <title>Roseomonas hellenica sp. nov., isolated from roots of wild-growing Alkanna tinctoria.</title>
        <authorList>
            <person name="Rat A."/>
            <person name="Naranjo H.D."/>
            <person name="Lebbe L."/>
            <person name="Cnockaert M."/>
            <person name="Krigas N."/>
            <person name="Grigoriadou K."/>
            <person name="Maloupa E."/>
            <person name="Willems A."/>
        </authorList>
    </citation>
    <scope>NUCLEOTIDE SEQUENCE</scope>
    <source>
        <strain evidence="2">LMG 31228</strain>
    </source>
</reference>
<dbReference type="EMBL" id="JAAEDL010000033">
    <property type="protein sequence ID" value="MBR0683501.1"/>
    <property type="molecule type" value="Genomic_DNA"/>
</dbReference>
<evidence type="ECO:0000313" key="3">
    <source>
        <dbReference type="Proteomes" id="UP001138709"/>
    </source>
</evidence>
<dbReference type="RefSeq" id="WP_211849066.1">
    <property type="nucleotide sequence ID" value="NZ_JAAEDL010000033.1"/>
</dbReference>
<evidence type="ECO:0000256" key="1">
    <source>
        <dbReference type="SAM" id="MobiDB-lite"/>
    </source>
</evidence>
<accession>A0A9X9XIG5</accession>
<name>A0A9X9XIG5_9PROT</name>
<dbReference type="Proteomes" id="UP001138709">
    <property type="component" value="Unassembled WGS sequence"/>
</dbReference>
<reference evidence="2" key="1">
    <citation type="submission" date="2020-01" db="EMBL/GenBank/DDBJ databases">
        <authorList>
            <person name="Rat A."/>
        </authorList>
    </citation>
    <scope>NUCLEOTIDE SEQUENCE</scope>
    <source>
        <strain evidence="2">LMG 31228</strain>
    </source>
</reference>
<dbReference type="AlphaFoldDB" id="A0A9X9XIG5"/>